<protein>
    <recommendedName>
        <fullName evidence="3">Isoprenylcysteine carboxylmethyltransferase family protein</fullName>
    </recommendedName>
</protein>
<dbReference type="Gene3D" id="1.20.120.1630">
    <property type="match status" value="1"/>
</dbReference>
<dbReference type="EMBL" id="BMJJ01000011">
    <property type="protein sequence ID" value="GGD34364.1"/>
    <property type="molecule type" value="Genomic_DNA"/>
</dbReference>
<evidence type="ECO:0000313" key="1">
    <source>
        <dbReference type="EMBL" id="GGD34364.1"/>
    </source>
</evidence>
<sequence length="175" mass="18681">MADMTTTHGSLDALQRRRKKQSRPAALVPLLLFTTGWAPEGRWYREGLEAAALFLIVAGIFGRASSPLDIGGRKARQPVTAGPYSLNRNSLHLFAVIAAAGLGTQTGSPTVAGIFALGAYAIVIPVVRHEEAAPRTLFAAELDRDRATVARFLPTPCPATPLPLPRTCSQILETP</sequence>
<reference evidence="1" key="1">
    <citation type="journal article" date="2014" name="Int. J. Syst. Evol. Microbiol.">
        <title>Complete genome sequence of Corynebacterium casei LMG S-19264T (=DSM 44701T), isolated from a smear-ripened cheese.</title>
        <authorList>
            <consortium name="US DOE Joint Genome Institute (JGI-PGF)"/>
            <person name="Walter F."/>
            <person name="Albersmeier A."/>
            <person name="Kalinowski J."/>
            <person name="Ruckert C."/>
        </authorList>
    </citation>
    <scope>NUCLEOTIDE SEQUENCE</scope>
    <source>
        <strain evidence="1">CGMCC 1.15493</strain>
    </source>
</reference>
<accession>A0A916Y8P2</accession>
<dbReference type="Proteomes" id="UP000613160">
    <property type="component" value="Unassembled WGS sequence"/>
</dbReference>
<evidence type="ECO:0000313" key="2">
    <source>
        <dbReference type="Proteomes" id="UP000613160"/>
    </source>
</evidence>
<reference evidence="1" key="2">
    <citation type="submission" date="2020-09" db="EMBL/GenBank/DDBJ databases">
        <authorList>
            <person name="Sun Q."/>
            <person name="Zhou Y."/>
        </authorList>
    </citation>
    <scope>NUCLEOTIDE SEQUENCE</scope>
    <source>
        <strain evidence="1">CGMCC 1.15493</strain>
    </source>
</reference>
<gene>
    <name evidence="1" type="ORF">GCM10011335_41790</name>
</gene>
<proteinExistence type="predicted"/>
<name>A0A916Y8P2_9HYPH</name>
<organism evidence="1 2">
    <name type="scientific">Aureimonas glaciei</name>
    <dbReference type="NCBI Taxonomy" id="1776957"/>
    <lineage>
        <taxon>Bacteria</taxon>
        <taxon>Pseudomonadati</taxon>
        <taxon>Pseudomonadota</taxon>
        <taxon>Alphaproteobacteria</taxon>
        <taxon>Hyphomicrobiales</taxon>
        <taxon>Aurantimonadaceae</taxon>
        <taxon>Aureimonas</taxon>
    </lineage>
</organism>
<evidence type="ECO:0008006" key="3">
    <source>
        <dbReference type="Google" id="ProtNLM"/>
    </source>
</evidence>
<dbReference type="AlphaFoldDB" id="A0A916Y8P2"/>
<keyword evidence="2" id="KW-1185">Reference proteome</keyword>
<comment type="caution">
    <text evidence="1">The sequence shown here is derived from an EMBL/GenBank/DDBJ whole genome shotgun (WGS) entry which is preliminary data.</text>
</comment>